<dbReference type="Pfam" id="PF00078">
    <property type="entry name" value="RVT_1"/>
    <property type="match status" value="1"/>
</dbReference>
<proteinExistence type="predicted"/>
<dbReference type="SUPFAM" id="SSF56672">
    <property type="entry name" value="DNA/RNA polymerases"/>
    <property type="match status" value="1"/>
</dbReference>
<comment type="caution">
    <text evidence="2">The sequence shown here is derived from an EMBL/GenBank/DDBJ whole genome shotgun (WGS) entry which is preliminary data.</text>
</comment>
<dbReference type="AlphaFoldDB" id="A0AAV3YKS1"/>
<accession>A0AAV3YKS1</accession>
<protein>
    <submittedName>
        <fullName evidence="2">Endonuclease-reverse transcriptase</fullName>
    </submittedName>
</protein>
<keyword evidence="2" id="KW-0540">Nuclease</keyword>
<dbReference type="PANTHER" id="PTHR31635:SF196">
    <property type="entry name" value="REVERSE TRANSCRIPTASE DOMAIN-CONTAINING PROTEIN-RELATED"/>
    <property type="match status" value="1"/>
</dbReference>
<keyword evidence="3" id="KW-1185">Reference proteome</keyword>
<sequence length="231" mass="26132">MDVATGFPETGYSDLKCVLYTAKGSSVEKKIKNKVFFLDFAISPHLPVTKRYDMAITNTQKWFHYSGNTKLYEQTTPDQLTTLTSSPGKEEIPPLLEEEAKEALDEMKKKKAPRNDGITSDAMRVGGPQVIKYMTKVYNEALKDYEKAFDSVEHAAIVQALIKVNINENYVTIIENIYKGATARIHIDNQISEAFEIQRGVRQGDPISPKLFTTVIEQIFKKADLKYGINR</sequence>
<keyword evidence="2" id="KW-0255">Endonuclease</keyword>
<evidence type="ECO:0000313" key="2">
    <source>
        <dbReference type="EMBL" id="GFN83079.1"/>
    </source>
</evidence>
<dbReference type="Proteomes" id="UP000735302">
    <property type="component" value="Unassembled WGS sequence"/>
</dbReference>
<keyword evidence="2" id="KW-0378">Hydrolase</keyword>
<gene>
    <name evidence="2" type="ORF">PoB_000958500</name>
</gene>
<organism evidence="2 3">
    <name type="scientific">Plakobranchus ocellatus</name>
    <dbReference type="NCBI Taxonomy" id="259542"/>
    <lineage>
        <taxon>Eukaryota</taxon>
        <taxon>Metazoa</taxon>
        <taxon>Spiralia</taxon>
        <taxon>Lophotrochozoa</taxon>
        <taxon>Mollusca</taxon>
        <taxon>Gastropoda</taxon>
        <taxon>Heterobranchia</taxon>
        <taxon>Euthyneura</taxon>
        <taxon>Panpulmonata</taxon>
        <taxon>Sacoglossa</taxon>
        <taxon>Placobranchoidea</taxon>
        <taxon>Plakobranchidae</taxon>
        <taxon>Plakobranchus</taxon>
    </lineage>
</organism>
<dbReference type="GO" id="GO:0004519">
    <property type="term" value="F:endonuclease activity"/>
    <property type="evidence" value="ECO:0007669"/>
    <property type="project" value="UniProtKB-KW"/>
</dbReference>
<evidence type="ECO:0000313" key="3">
    <source>
        <dbReference type="Proteomes" id="UP000735302"/>
    </source>
</evidence>
<dbReference type="PANTHER" id="PTHR31635">
    <property type="entry name" value="REVERSE TRANSCRIPTASE DOMAIN-CONTAINING PROTEIN-RELATED"/>
    <property type="match status" value="1"/>
</dbReference>
<dbReference type="InterPro" id="IPR000477">
    <property type="entry name" value="RT_dom"/>
</dbReference>
<evidence type="ECO:0000259" key="1">
    <source>
        <dbReference type="Pfam" id="PF00078"/>
    </source>
</evidence>
<name>A0AAV3YKS1_9GAST</name>
<feature type="domain" description="Reverse transcriptase" evidence="1">
    <location>
        <begin position="144"/>
        <end position="226"/>
    </location>
</feature>
<reference evidence="2 3" key="1">
    <citation type="journal article" date="2021" name="Elife">
        <title>Chloroplast acquisition without the gene transfer in kleptoplastic sea slugs, Plakobranchus ocellatus.</title>
        <authorList>
            <person name="Maeda T."/>
            <person name="Takahashi S."/>
            <person name="Yoshida T."/>
            <person name="Shimamura S."/>
            <person name="Takaki Y."/>
            <person name="Nagai Y."/>
            <person name="Toyoda A."/>
            <person name="Suzuki Y."/>
            <person name="Arimoto A."/>
            <person name="Ishii H."/>
            <person name="Satoh N."/>
            <person name="Nishiyama T."/>
            <person name="Hasebe M."/>
            <person name="Maruyama T."/>
            <person name="Minagawa J."/>
            <person name="Obokata J."/>
            <person name="Shigenobu S."/>
        </authorList>
    </citation>
    <scope>NUCLEOTIDE SEQUENCE [LARGE SCALE GENOMIC DNA]</scope>
</reference>
<dbReference type="InterPro" id="IPR043502">
    <property type="entry name" value="DNA/RNA_pol_sf"/>
</dbReference>
<dbReference type="EMBL" id="BLXT01001085">
    <property type="protein sequence ID" value="GFN83079.1"/>
    <property type="molecule type" value="Genomic_DNA"/>
</dbReference>